<protein>
    <submittedName>
        <fullName evidence="1">Uncharacterized protein</fullName>
    </submittedName>
</protein>
<dbReference type="Proteomes" id="UP000023152">
    <property type="component" value="Unassembled WGS sequence"/>
</dbReference>
<keyword evidence="2" id="KW-1185">Reference proteome</keyword>
<evidence type="ECO:0000313" key="1">
    <source>
        <dbReference type="EMBL" id="ETO18733.1"/>
    </source>
</evidence>
<evidence type="ECO:0000313" key="2">
    <source>
        <dbReference type="Proteomes" id="UP000023152"/>
    </source>
</evidence>
<reference evidence="1 2" key="1">
    <citation type="journal article" date="2013" name="Curr. Biol.">
        <title>The Genome of the Foraminiferan Reticulomyxa filosa.</title>
        <authorList>
            <person name="Glockner G."/>
            <person name="Hulsmann N."/>
            <person name="Schleicher M."/>
            <person name="Noegel A.A."/>
            <person name="Eichinger L."/>
            <person name="Gallinger C."/>
            <person name="Pawlowski J."/>
            <person name="Sierra R."/>
            <person name="Euteneuer U."/>
            <person name="Pillet L."/>
            <person name="Moustafa A."/>
            <person name="Platzer M."/>
            <person name="Groth M."/>
            <person name="Szafranski K."/>
            <person name="Schliwa M."/>
        </authorList>
    </citation>
    <scope>NUCLEOTIDE SEQUENCE [LARGE SCALE GENOMIC DNA]</scope>
</reference>
<comment type="caution">
    <text evidence="1">The sequence shown here is derived from an EMBL/GenBank/DDBJ whole genome shotgun (WGS) entry which is preliminary data.</text>
</comment>
<dbReference type="AlphaFoldDB" id="X6MYM1"/>
<name>X6MYM1_RETFI</name>
<sequence>NIIDYTISLLKKNLNGDSDFAALESQLSVIAQIATSNYVATTTSDYIPAIEAMKSVFSLLTQLGDTNANDRLDCDNLSKVVFSYVNQSRLLNNVGSAAVASVNDMYQVLMNTNLFTLQKSPAGTQCSDDLDLFQTKAKQIVRDNEQGCGDSSVKFRISNEWLAKSHTPLITCAVIKLN</sequence>
<proteinExistence type="predicted"/>
<feature type="non-terminal residue" evidence="1">
    <location>
        <position position="1"/>
    </location>
</feature>
<organism evidence="1 2">
    <name type="scientific">Reticulomyxa filosa</name>
    <dbReference type="NCBI Taxonomy" id="46433"/>
    <lineage>
        <taxon>Eukaryota</taxon>
        <taxon>Sar</taxon>
        <taxon>Rhizaria</taxon>
        <taxon>Retaria</taxon>
        <taxon>Foraminifera</taxon>
        <taxon>Monothalamids</taxon>
        <taxon>Reticulomyxidae</taxon>
        <taxon>Reticulomyxa</taxon>
    </lineage>
</organism>
<accession>X6MYM1</accession>
<gene>
    <name evidence="1" type="ORF">RFI_18521</name>
</gene>
<dbReference type="EMBL" id="ASPP01014486">
    <property type="protein sequence ID" value="ETO18733.1"/>
    <property type="molecule type" value="Genomic_DNA"/>
</dbReference>